<comment type="cofactor">
    <cofactor evidence="1">
        <name>Ca(2+)</name>
        <dbReference type="ChEBI" id="CHEBI:29108"/>
    </cofactor>
</comment>
<evidence type="ECO:0000256" key="15">
    <source>
        <dbReference type="PIRSR" id="PIRSR605478-4"/>
    </source>
</evidence>
<feature type="binding site" evidence="15">
    <location>
        <position position="184"/>
    </location>
    <ligand>
        <name>Mg(2+)</name>
        <dbReference type="ChEBI" id="CHEBI:18420"/>
    </ligand>
</feature>
<gene>
    <name evidence="19" type="primary">tktA</name>
    <name evidence="19" type="ORF">L21SP4_01787</name>
</gene>
<keyword evidence="9 14" id="KW-0786">Thiamine pyrophosphate</keyword>
<evidence type="ECO:0000256" key="11">
    <source>
        <dbReference type="NCBIfam" id="TIGR00232"/>
    </source>
</evidence>
<feature type="binding site" evidence="13">
    <location>
        <position position="516"/>
    </location>
    <ligand>
        <name>substrate</name>
    </ligand>
</feature>
<feature type="binding site" evidence="13">
    <location>
        <position position="25"/>
    </location>
    <ligand>
        <name>substrate</name>
    </ligand>
</feature>
<dbReference type="GO" id="GO:0005829">
    <property type="term" value="C:cytosol"/>
    <property type="evidence" value="ECO:0007669"/>
    <property type="project" value="TreeGrafter"/>
</dbReference>
<feature type="binding site" evidence="13">
    <location>
        <position position="469"/>
    </location>
    <ligand>
        <name>substrate</name>
    </ligand>
</feature>
<evidence type="ECO:0000256" key="9">
    <source>
        <dbReference type="ARBA" id="ARBA00023052"/>
    </source>
</evidence>
<feature type="binding site" evidence="14">
    <location>
        <position position="184"/>
    </location>
    <ligand>
        <name>thiamine diphosphate</name>
        <dbReference type="ChEBI" id="CHEBI:58937"/>
    </ligand>
</feature>
<dbReference type="Proteomes" id="UP000035268">
    <property type="component" value="Chromosome"/>
</dbReference>
<dbReference type="InterPro" id="IPR005474">
    <property type="entry name" value="Transketolase_N"/>
</dbReference>
<comment type="function">
    <text evidence="17">Catalyzes the transfer of a two-carbon ketol group from a ketose donor to an aldose acceptor, via a covalent intermediate with the cofactor thiamine pyrophosphate.</text>
</comment>
<dbReference type="Gene3D" id="3.40.50.970">
    <property type="match status" value="2"/>
</dbReference>
<dbReference type="InterPro" id="IPR020826">
    <property type="entry name" value="Transketolase_BS"/>
</dbReference>
<dbReference type="Pfam" id="PF02779">
    <property type="entry name" value="Transket_pyr"/>
    <property type="match status" value="1"/>
</dbReference>
<dbReference type="Pfam" id="PF00456">
    <property type="entry name" value="Transketolase_N"/>
    <property type="match status" value="1"/>
</dbReference>
<comment type="cofactor">
    <cofactor evidence="17">
        <name>Mg(2+)</name>
        <dbReference type="ChEBI" id="CHEBI:18420"/>
    </cofactor>
    <cofactor evidence="17">
        <name>Ca(2+)</name>
        <dbReference type="ChEBI" id="CHEBI:29108"/>
    </cofactor>
    <cofactor evidence="17">
        <name>Mn(2+)</name>
        <dbReference type="ChEBI" id="CHEBI:29035"/>
    </cofactor>
    <cofactor evidence="17">
        <name>Co(2+)</name>
        <dbReference type="ChEBI" id="CHEBI:48828"/>
    </cofactor>
    <text evidence="17">Binds 1 Mg(2+) ion per subunit. Can also utilize other divalent metal cations, such as Ca(2+), Mn(2+) and Co(2+).</text>
</comment>
<dbReference type="GO" id="GO:0004802">
    <property type="term" value="F:transketolase activity"/>
    <property type="evidence" value="ECO:0007669"/>
    <property type="project" value="UniProtKB-UniRule"/>
</dbReference>
<feature type="binding site" evidence="13">
    <location>
        <position position="259"/>
    </location>
    <ligand>
        <name>substrate</name>
    </ligand>
</feature>
<feature type="binding site" evidence="14">
    <location>
        <position position="65"/>
    </location>
    <ligand>
        <name>thiamine diphosphate</name>
        <dbReference type="ChEBI" id="CHEBI:58937"/>
    </ligand>
</feature>
<feature type="binding site" evidence="15">
    <location>
        <position position="154"/>
    </location>
    <ligand>
        <name>Mg(2+)</name>
        <dbReference type="ChEBI" id="CHEBI:18420"/>
    </ligand>
</feature>
<feature type="site" description="Important for catalytic activity" evidence="16">
    <location>
        <position position="259"/>
    </location>
</feature>
<feature type="binding site" evidence="13">
    <location>
        <position position="465"/>
    </location>
    <ligand>
        <name>substrate</name>
    </ligand>
</feature>
<dbReference type="FunFam" id="3.40.50.970:FF:000003">
    <property type="entry name" value="Transketolase"/>
    <property type="match status" value="1"/>
</dbReference>
<proteinExistence type="inferred from homology"/>
<evidence type="ECO:0000256" key="16">
    <source>
        <dbReference type="PIRSR" id="PIRSR605478-5"/>
    </source>
</evidence>
<dbReference type="InterPro" id="IPR033247">
    <property type="entry name" value="Transketolase_fam"/>
</dbReference>
<dbReference type="InterPro" id="IPR009014">
    <property type="entry name" value="Transketo_C/PFOR_II"/>
</dbReference>
<comment type="cofactor">
    <cofactor evidence="2">
        <name>Co(2+)</name>
        <dbReference type="ChEBI" id="CHEBI:48828"/>
    </cofactor>
</comment>
<dbReference type="InterPro" id="IPR029061">
    <property type="entry name" value="THDP-binding"/>
</dbReference>
<comment type="similarity">
    <text evidence="3 17">Belongs to the transketolase family.</text>
</comment>
<reference evidence="19 20" key="2">
    <citation type="journal article" date="2016" name="ISME J.">
        <title>Characterization of the first cultured representative of Verrucomicrobia subdivision 5 indicates the proposal of a novel phylum.</title>
        <authorList>
            <person name="Spring S."/>
            <person name="Bunk B."/>
            <person name="Sproer C."/>
            <person name="Schumann P."/>
            <person name="Rohde M."/>
            <person name="Tindall B.J."/>
            <person name="Klenk H.P."/>
        </authorList>
    </citation>
    <scope>NUCLEOTIDE SEQUENCE [LARGE SCALE GENOMIC DNA]</scope>
    <source>
        <strain evidence="19 20">L21-Fru-AB</strain>
    </source>
</reference>
<name>A0A0G3ELK5_9BACT</name>
<dbReference type="STRING" id="1307763.L21SP4_01787"/>
<dbReference type="AlphaFoldDB" id="A0A0G3ELK5"/>
<evidence type="ECO:0000256" key="5">
    <source>
        <dbReference type="ARBA" id="ARBA00013152"/>
    </source>
</evidence>
<evidence type="ECO:0000256" key="1">
    <source>
        <dbReference type="ARBA" id="ARBA00001913"/>
    </source>
</evidence>
<comment type="cofactor">
    <cofactor evidence="14">
        <name>thiamine diphosphate</name>
        <dbReference type="ChEBI" id="CHEBI:58937"/>
    </cofactor>
    <text evidence="14">Binds 1 thiamine pyrophosphate per subunit. During the reaction, the substrate forms a covalent intermediate with the cofactor.</text>
</comment>
<evidence type="ECO:0000256" key="3">
    <source>
        <dbReference type="ARBA" id="ARBA00007131"/>
    </source>
</evidence>
<evidence type="ECO:0000259" key="18">
    <source>
        <dbReference type="SMART" id="SM00861"/>
    </source>
</evidence>
<evidence type="ECO:0000256" key="6">
    <source>
        <dbReference type="ARBA" id="ARBA00022679"/>
    </source>
</evidence>
<feature type="domain" description="Transketolase-like pyrimidine-binding" evidence="18">
    <location>
        <begin position="350"/>
        <end position="521"/>
    </location>
</feature>
<dbReference type="PROSITE" id="PS00801">
    <property type="entry name" value="TRANSKETOLASE_1"/>
    <property type="match status" value="1"/>
</dbReference>
<evidence type="ECO:0000256" key="17">
    <source>
        <dbReference type="RuleBase" id="RU004996"/>
    </source>
</evidence>
<dbReference type="GO" id="GO:0046872">
    <property type="term" value="F:metal ion binding"/>
    <property type="evidence" value="ECO:0007669"/>
    <property type="project" value="UniProtKB-KW"/>
</dbReference>
<comment type="catalytic activity">
    <reaction evidence="10 17">
        <text>D-sedoheptulose 7-phosphate + D-glyceraldehyde 3-phosphate = aldehydo-D-ribose 5-phosphate + D-xylulose 5-phosphate</text>
        <dbReference type="Rhea" id="RHEA:10508"/>
        <dbReference type="ChEBI" id="CHEBI:57483"/>
        <dbReference type="ChEBI" id="CHEBI:57737"/>
        <dbReference type="ChEBI" id="CHEBI:58273"/>
        <dbReference type="ChEBI" id="CHEBI:59776"/>
        <dbReference type="EC" id="2.2.1.1"/>
    </reaction>
</comment>
<keyword evidence="8 15" id="KW-0460">Magnesium</keyword>
<evidence type="ECO:0000256" key="14">
    <source>
        <dbReference type="PIRSR" id="PIRSR605478-3"/>
    </source>
</evidence>
<keyword evidence="6 17" id="KW-0808">Transferase</keyword>
<dbReference type="FunFam" id="3.40.50.920:FF:000003">
    <property type="entry name" value="Transketolase"/>
    <property type="match status" value="1"/>
</dbReference>
<evidence type="ECO:0000313" key="20">
    <source>
        <dbReference type="Proteomes" id="UP000035268"/>
    </source>
</evidence>
<dbReference type="PANTHER" id="PTHR43522">
    <property type="entry name" value="TRANSKETOLASE"/>
    <property type="match status" value="1"/>
</dbReference>
<evidence type="ECO:0000256" key="7">
    <source>
        <dbReference type="ARBA" id="ARBA00022723"/>
    </source>
</evidence>
<dbReference type="GO" id="GO:0009052">
    <property type="term" value="P:pentose-phosphate shunt, non-oxidative branch"/>
    <property type="evidence" value="ECO:0007669"/>
    <property type="project" value="UniProtKB-ARBA"/>
</dbReference>
<dbReference type="RefSeq" id="WP_236682491.1">
    <property type="nucleotide sequence ID" value="NZ_CP010904.1"/>
</dbReference>
<dbReference type="KEGG" id="vbl:L21SP4_01787"/>
<feature type="binding site" evidence="13">
    <location>
        <position position="353"/>
    </location>
    <ligand>
        <name>substrate</name>
    </ligand>
</feature>
<feature type="active site" description="Proton donor" evidence="12">
    <location>
        <position position="407"/>
    </location>
</feature>
<evidence type="ECO:0000256" key="4">
    <source>
        <dbReference type="ARBA" id="ARBA00011738"/>
    </source>
</evidence>
<feature type="binding site" evidence="14">
    <location>
        <begin position="113"/>
        <end position="115"/>
    </location>
    <ligand>
        <name>thiamine diphosphate</name>
        <dbReference type="ChEBI" id="CHEBI:58937"/>
    </ligand>
</feature>
<dbReference type="CDD" id="cd07033">
    <property type="entry name" value="TPP_PYR_DXS_TK_like"/>
    <property type="match status" value="1"/>
</dbReference>
<dbReference type="SMART" id="SM00861">
    <property type="entry name" value="Transket_pyr"/>
    <property type="match status" value="1"/>
</dbReference>
<dbReference type="InterPro" id="IPR049557">
    <property type="entry name" value="Transketolase_CS"/>
</dbReference>
<protein>
    <recommendedName>
        <fullName evidence="5 11">Transketolase</fullName>
        <ecNumber evidence="5 11">2.2.1.1</ecNumber>
    </recommendedName>
</protein>
<dbReference type="EC" id="2.2.1.1" evidence="5 11"/>
<dbReference type="PROSITE" id="PS00802">
    <property type="entry name" value="TRANSKETOLASE_2"/>
    <property type="match status" value="1"/>
</dbReference>
<reference evidence="20" key="1">
    <citation type="submission" date="2015-02" db="EMBL/GenBank/DDBJ databases">
        <title>Description and complete genome sequence of the first cultured representative of the subdivision 5 of the Verrucomicrobia phylum.</title>
        <authorList>
            <person name="Spring S."/>
            <person name="Bunk B."/>
            <person name="Sproer C."/>
            <person name="Klenk H.-P."/>
        </authorList>
    </citation>
    <scope>NUCLEOTIDE SEQUENCE [LARGE SCALE GENOMIC DNA]</scope>
    <source>
        <strain evidence="20">L21-Fru-AB</strain>
    </source>
</reference>
<dbReference type="CDD" id="cd02012">
    <property type="entry name" value="TPP_TK"/>
    <property type="match status" value="1"/>
</dbReference>
<dbReference type="Pfam" id="PF22613">
    <property type="entry name" value="Transketolase_C_1"/>
    <property type="match status" value="1"/>
</dbReference>
<feature type="binding site" evidence="14">
    <location>
        <position position="433"/>
    </location>
    <ligand>
        <name>thiamine diphosphate</name>
        <dbReference type="ChEBI" id="CHEBI:58937"/>
    </ligand>
</feature>
<dbReference type="SUPFAM" id="SSF52518">
    <property type="entry name" value="Thiamin diphosphate-binding fold (THDP-binding)"/>
    <property type="match status" value="2"/>
</dbReference>
<evidence type="ECO:0000256" key="8">
    <source>
        <dbReference type="ARBA" id="ARBA00022842"/>
    </source>
</evidence>
<dbReference type="SUPFAM" id="SSF52922">
    <property type="entry name" value="TK C-terminal domain-like"/>
    <property type="match status" value="1"/>
</dbReference>
<feature type="binding site" evidence="13">
    <location>
        <position position="457"/>
    </location>
    <ligand>
        <name>substrate</name>
    </ligand>
</feature>
<evidence type="ECO:0000256" key="2">
    <source>
        <dbReference type="ARBA" id="ARBA00001941"/>
    </source>
</evidence>
<evidence type="ECO:0000313" key="19">
    <source>
        <dbReference type="EMBL" id="AKJ65024.1"/>
    </source>
</evidence>
<keyword evidence="20" id="KW-1185">Reference proteome</keyword>
<keyword evidence="17" id="KW-0106">Calcium</keyword>
<comment type="cofactor">
    <cofactor evidence="15">
        <name>Mg(2+)</name>
        <dbReference type="ChEBI" id="CHEBI:18420"/>
    </cofactor>
    <text evidence="15">Binds 1 Mg(2+) ion per subunit. Can also utilize other divalent metal cations, such as Ca(2+), Mn(2+) and Co(2+).</text>
</comment>
<evidence type="ECO:0000256" key="10">
    <source>
        <dbReference type="ARBA" id="ARBA00049473"/>
    </source>
</evidence>
<dbReference type="InterPro" id="IPR055152">
    <property type="entry name" value="Transketolase-like_C_2"/>
</dbReference>
<evidence type="ECO:0000256" key="13">
    <source>
        <dbReference type="PIRSR" id="PIRSR605478-2"/>
    </source>
</evidence>
<dbReference type="NCBIfam" id="TIGR00232">
    <property type="entry name" value="tktlase_bact"/>
    <property type="match status" value="1"/>
</dbReference>
<feature type="binding site" evidence="15">
    <location>
        <position position="186"/>
    </location>
    <ligand>
        <name>Mg(2+)</name>
        <dbReference type="ChEBI" id="CHEBI:18420"/>
    </ligand>
</feature>
<dbReference type="InterPro" id="IPR005478">
    <property type="entry name" value="Transketolase_bac-like"/>
</dbReference>
<feature type="binding site" evidence="14">
    <location>
        <position position="259"/>
    </location>
    <ligand>
        <name>thiamine diphosphate</name>
        <dbReference type="ChEBI" id="CHEBI:58937"/>
    </ligand>
</feature>
<accession>A0A0G3ELK5</accession>
<dbReference type="FunFam" id="3.40.50.970:FF:000004">
    <property type="entry name" value="Transketolase"/>
    <property type="match status" value="1"/>
</dbReference>
<dbReference type="PANTHER" id="PTHR43522:SF2">
    <property type="entry name" value="TRANSKETOLASE 1-RELATED"/>
    <property type="match status" value="1"/>
</dbReference>
<dbReference type="Gene3D" id="3.40.50.920">
    <property type="match status" value="1"/>
</dbReference>
<feature type="binding site" evidence="14">
    <location>
        <position position="155"/>
    </location>
    <ligand>
        <name>thiamine diphosphate</name>
        <dbReference type="ChEBI" id="CHEBI:58937"/>
    </ligand>
</feature>
<feature type="binding site" evidence="13">
    <location>
        <position position="380"/>
    </location>
    <ligand>
        <name>substrate</name>
    </ligand>
</feature>
<keyword evidence="7 15" id="KW-0479">Metal-binding</keyword>
<feature type="site" description="Important for catalytic activity" evidence="16">
    <location>
        <position position="25"/>
    </location>
</feature>
<dbReference type="InterPro" id="IPR005475">
    <property type="entry name" value="Transketolase-like_Pyr-bd"/>
</dbReference>
<dbReference type="PATRIC" id="fig|1609981.3.peg.1853"/>
<sequence>MNRELIANTIRGLSMDGVEAAKSGHPGMPMGMADVATVLWTKYLRHNPANPDWADRDRFVLSAGHGSMLLYSLLHLAGYDLPLDQLNQFRQWGSRTPGHPEYGHTTGVETTTGPLGQGCCNAVGFALAEQMLAARFNTDETSVVDHRTWVIASDGDLMEGASHEAFALAGHLKLGRLVVLYDDNNISIEGDTDLSYSDDVRKRFEGYHWNVLEIDGHDYDEIDAALEKACACVDAPTLVICHTRIGKGSPNMEGSEATHGAALGEDEVEATKKALGLPTDELFHVPDEVRTAFAEVAEQGAAAEREWNERFAQWRKADGERAALWDLHMSGDVPADLAAHLPEFKAGDKIATRKASGAVIQKMAAAYPPLVGGSADLAPSNKSLIDDGGDVAAGCFGPRNLHFGVRELGMTAILNGLALHGGFRPYGATFLVFADFMRPAIRLAALMKQPAVYVLTHDSFYVGEDGPTHEPIETLASLRIIPNMTVIRPSDATETGAAWVQALKHREGPTALLLTRQGLPVIDREECAPAANLERGAYTLWESGDGTPQIILIGSGSEVDLALQAGRRLADEGTAVRVVSMPSRELFEAQDESYRKSVLPPEVECRLAVEAGVTYGWERYTGAKGRVIGIDHFGASAPAARIAQEFGFTVDHVYETACEMVK</sequence>
<dbReference type="EMBL" id="CP010904">
    <property type="protein sequence ID" value="AKJ65024.1"/>
    <property type="molecule type" value="Genomic_DNA"/>
</dbReference>
<comment type="subunit">
    <text evidence="4 17">Homodimer.</text>
</comment>
<evidence type="ECO:0000256" key="12">
    <source>
        <dbReference type="PIRSR" id="PIRSR605478-1"/>
    </source>
</evidence>
<organism evidence="19 20">
    <name type="scientific">Kiritimatiella glycovorans</name>
    <dbReference type="NCBI Taxonomy" id="1307763"/>
    <lineage>
        <taxon>Bacteria</taxon>
        <taxon>Pseudomonadati</taxon>
        <taxon>Kiritimatiellota</taxon>
        <taxon>Kiritimatiellia</taxon>
        <taxon>Kiritimatiellales</taxon>
        <taxon>Kiritimatiellaceae</taxon>
        <taxon>Kiritimatiella</taxon>
    </lineage>
</organism>